<gene>
    <name evidence="1" type="ORF">LARSCL_LOCUS11772</name>
</gene>
<name>A0AAV2AGP9_9ARAC</name>
<dbReference type="EMBL" id="CAXIEN010000149">
    <property type="protein sequence ID" value="CAL1281778.1"/>
    <property type="molecule type" value="Genomic_DNA"/>
</dbReference>
<accession>A0AAV2AGP9</accession>
<evidence type="ECO:0000313" key="2">
    <source>
        <dbReference type="Proteomes" id="UP001497382"/>
    </source>
</evidence>
<reference evidence="1 2" key="1">
    <citation type="submission" date="2024-04" db="EMBL/GenBank/DDBJ databases">
        <authorList>
            <person name="Rising A."/>
            <person name="Reimegard J."/>
            <person name="Sonavane S."/>
            <person name="Akerstrom W."/>
            <person name="Nylinder S."/>
            <person name="Hedman E."/>
            <person name="Kallberg Y."/>
        </authorList>
    </citation>
    <scope>NUCLEOTIDE SEQUENCE [LARGE SCALE GENOMIC DNA]</scope>
</reference>
<dbReference type="AlphaFoldDB" id="A0AAV2AGP9"/>
<dbReference type="Proteomes" id="UP001497382">
    <property type="component" value="Unassembled WGS sequence"/>
</dbReference>
<organism evidence="1 2">
    <name type="scientific">Larinioides sclopetarius</name>
    <dbReference type="NCBI Taxonomy" id="280406"/>
    <lineage>
        <taxon>Eukaryota</taxon>
        <taxon>Metazoa</taxon>
        <taxon>Ecdysozoa</taxon>
        <taxon>Arthropoda</taxon>
        <taxon>Chelicerata</taxon>
        <taxon>Arachnida</taxon>
        <taxon>Araneae</taxon>
        <taxon>Araneomorphae</taxon>
        <taxon>Entelegynae</taxon>
        <taxon>Araneoidea</taxon>
        <taxon>Araneidae</taxon>
        <taxon>Larinioides</taxon>
    </lineage>
</organism>
<proteinExistence type="predicted"/>
<evidence type="ECO:0000313" key="1">
    <source>
        <dbReference type="EMBL" id="CAL1281778.1"/>
    </source>
</evidence>
<sequence>MIKDEVFHHPLEVCVAVGVCQKKQLASIGRAEVFHQKGRTDCLQSADLVFVCRVVEPSGHCPFEVLDGIRVEEEQQLLHDVIPQVVHFDAVAVSLFHVTGQHSLEDGGSGTQNTSVRWKRLCFRFQSDICETLFYKKSFHVLQCTGILGCIKINFGNVFAQFLNVSFFFSFPKHFKRSLTHFLINTAGGKTAFAKKS</sequence>
<protein>
    <submittedName>
        <fullName evidence="1">Uncharacterized protein</fullName>
    </submittedName>
</protein>
<comment type="caution">
    <text evidence="1">The sequence shown here is derived from an EMBL/GenBank/DDBJ whole genome shotgun (WGS) entry which is preliminary data.</text>
</comment>
<keyword evidence="2" id="KW-1185">Reference proteome</keyword>